<sequence>MNPAVTADALPPLPTTRTCPFDPPPEYRRLRVEQPITRVRTPRGDPAWLVTRHEDIRAVLTDRRFSSSPRSPGYPSYVTGDVPPPPGFFMQMDAPDHTRLRALVTREFMARHIESLRPKMQALVDQRVEALLKEPQPVDLIRAFALPTASAVICELLGVPFEDAGFVQSRTDGVLDRSRTAKESETSAIELMGYFDQLVTAKEKAPGDDILGRLIADKSRSEQVTHAELVGIAALLMLGGYDTMAQVIGLGTVTLLEHKDQLADFLREPALADALVEELVRYLTVNHAGLPRAATADVEVGGQLIREGEGLIVMLSSGNRDEQAFPNADAFDIRRDCRHHVGFGHGLHRCIGATFARAELAIVFRTLFERIPSLRVAVPVQELPFRHEMVLYGLKQLPVAWSAAAERPPLET</sequence>
<dbReference type="InterPro" id="IPR002397">
    <property type="entry name" value="Cyt_P450_B"/>
</dbReference>
<dbReference type="InterPro" id="IPR036396">
    <property type="entry name" value="Cyt_P450_sf"/>
</dbReference>
<dbReference type="Proteomes" id="UP000273405">
    <property type="component" value="Unassembled WGS sequence"/>
</dbReference>
<keyword evidence="5 7" id="KW-0408">Iron</keyword>
<dbReference type="GO" id="GO:0020037">
    <property type="term" value="F:heme binding"/>
    <property type="evidence" value="ECO:0007669"/>
    <property type="project" value="InterPro"/>
</dbReference>
<dbReference type="OrthoDB" id="4511384at2"/>
<reference evidence="10" key="1">
    <citation type="submission" date="2018-09" db="EMBL/GenBank/DDBJ databases">
        <authorList>
            <person name="Livingstone P.G."/>
            <person name="Whitworth D.E."/>
        </authorList>
    </citation>
    <scope>NUCLEOTIDE SEQUENCE [LARGE SCALE GENOMIC DNA]</scope>
    <source>
        <strain evidence="10">CA040B</strain>
    </source>
</reference>
<evidence type="ECO:0000256" key="6">
    <source>
        <dbReference type="ARBA" id="ARBA00023033"/>
    </source>
</evidence>
<feature type="region of interest" description="Disordered" evidence="8">
    <location>
        <begin position="1"/>
        <end position="24"/>
    </location>
</feature>
<comment type="similarity">
    <text evidence="1 7">Belongs to the cytochrome P450 family.</text>
</comment>
<name>A0A3A8NI14_9BACT</name>
<keyword evidence="6 7" id="KW-0503">Monooxygenase</keyword>
<evidence type="ECO:0000256" key="4">
    <source>
        <dbReference type="ARBA" id="ARBA00023002"/>
    </source>
</evidence>
<keyword evidence="2 7" id="KW-0349">Heme</keyword>
<dbReference type="GO" id="GO:0016705">
    <property type="term" value="F:oxidoreductase activity, acting on paired donors, with incorporation or reduction of molecular oxygen"/>
    <property type="evidence" value="ECO:0007669"/>
    <property type="project" value="InterPro"/>
</dbReference>
<gene>
    <name evidence="9" type="ORF">D7X12_17270</name>
</gene>
<keyword evidence="4 7" id="KW-0560">Oxidoreductase</keyword>
<evidence type="ECO:0000256" key="2">
    <source>
        <dbReference type="ARBA" id="ARBA00022617"/>
    </source>
</evidence>
<evidence type="ECO:0000256" key="7">
    <source>
        <dbReference type="RuleBase" id="RU000461"/>
    </source>
</evidence>
<dbReference type="EMBL" id="RAWG01000099">
    <property type="protein sequence ID" value="RKH41821.1"/>
    <property type="molecule type" value="Genomic_DNA"/>
</dbReference>
<protein>
    <submittedName>
        <fullName evidence="9">Cytochrome P450</fullName>
    </submittedName>
</protein>
<dbReference type="PANTHER" id="PTHR46696">
    <property type="entry name" value="P450, PUTATIVE (EUROFUNG)-RELATED"/>
    <property type="match status" value="1"/>
</dbReference>
<evidence type="ECO:0000256" key="8">
    <source>
        <dbReference type="SAM" id="MobiDB-lite"/>
    </source>
</evidence>
<dbReference type="CDD" id="cd11030">
    <property type="entry name" value="CYP105-like"/>
    <property type="match status" value="1"/>
</dbReference>
<evidence type="ECO:0000313" key="10">
    <source>
        <dbReference type="Proteomes" id="UP000273405"/>
    </source>
</evidence>
<comment type="caution">
    <text evidence="9">The sequence shown here is derived from an EMBL/GenBank/DDBJ whole genome shotgun (WGS) entry which is preliminary data.</text>
</comment>
<proteinExistence type="inferred from homology"/>
<dbReference type="GO" id="GO:0004497">
    <property type="term" value="F:monooxygenase activity"/>
    <property type="evidence" value="ECO:0007669"/>
    <property type="project" value="UniProtKB-KW"/>
</dbReference>
<dbReference type="PROSITE" id="PS00086">
    <property type="entry name" value="CYTOCHROME_P450"/>
    <property type="match status" value="1"/>
</dbReference>
<dbReference type="Gene3D" id="1.10.630.10">
    <property type="entry name" value="Cytochrome P450"/>
    <property type="match status" value="1"/>
</dbReference>
<organism evidence="9 10">
    <name type="scientific">Corallococcus sicarius</name>
    <dbReference type="NCBI Taxonomy" id="2316726"/>
    <lineage>
        <taxon>Bacteria</taxon>
        <taxon>Pseudomonadati</taxon>
        <taxon>Myxococcota</taxon>
        <taxon>Myxococcia</taxon>
        <taxon>Myxococcales</taxon>
        <taxon>Cystobacterineae</taxon>
        <taxon>Myxococcaceae</taxon>
        <taxon>Corallococcus</taxon>
    </lineage>
</organism>
<keyword evidence="3 7" id="KW-0479">Metal-binding</keyword>
<dbReference type="PANTHER" id="PTHR46696:SF1">
    <property type="entry name" value="CYTOCHROME P450 YJIB-RELATED"/>
    <property type="match status" value="1"/>
</dbReference>
<dbReference type="Pfam" id="PF00067">
    <property type="entry name" value="p450"/>
    <property type="match status" value="1"/>
</dbReference>
<dbReference type="InterPro" id="IPR017972">
    <property type="entry name" value="Cyt_P450_CS"/>
</dbReference>
<accession>A0A3A8NI14</accession>
<evidence type="ECO:0000256" key="3">
    <source>
        <dbReference type="ARBA" id="ARBA00022723"/>
    </source>
</evidence>
<dbReference type="InterPro" id="IPR001128">
    <property type="entry name" value="Cyt_P450"/>
</dbReference>
<dbReference type="PRINTS" id="PR00359">
    <property type="entry name" value="BP450"/>
</dbReference>
<dbReference type="FunFam" id="1.10.630.10:FF:000018">
    <property type="entry name" value="Cytochrome P450 monooxygenase"/>
    <property type="match status" value="1"/>
</dbReference>
<keyword evidence="10" id="KW-1185">Reference proteome</keyword>
<dbReference type="SUPFAM" id="SSF48264">
    <property type="entry name" value="Cytochrome P450"/>
    <property type="match status" value="1"/>
</dbReference>
<dbReference type="AlphaFoldDB" id="A0A3A8NI14"/>
<evidence type="ECO:0000256" key="1">
    <source>
        <dbReference type="ARBA" id="ARBA00010617"/>
    </source>
</evidence>
<dbReference type="GO" id="GO:0005506">
    <property type="term" value="F:iron ion binding"/>
    <property type="evidence" value="ECO:0007669"/>
    <property type="project" value="InterPro"/>
</dbReference>
<evidence type="ECO:0000256" key="5">
    <source>
        <dbReference type="ARBA" id="ARBA00023004"/>
    </source>
</evidence>
<dbReference type="RefSeq" id="WP_120626366.1">
    <property type="nucleotide sequence ID" value="NZ_RAWG01000099.1"/>
</dbReference>
<evidence type="ECO:0000313" key="9">
    <source>
        <dbReference type="EMBL" id="RKH41821.1"/>
    </source>
</evidence>